<sequence length="170" mass="19485">MSVIYETQLSARSAADSVLRDLWDEDLYPVDPFKIADKLGVRVLYGDLPEDVSGMLRAQDGQVTMYIDTDESARRQRFTAAHELGHYVQRQRAGADLAKLAFIDRRSDMARRGSDTHEIYANEFAACLLMPASAVRRLHNQGWHDWEMARFFDVSPASMTYRLRNLGLER</sequence>
<dbReference type="RefSeq" id="WP_300953035.1">
    <property type="nucleotide sequence ID" value="NZ_JAUHJQ010000005.1"/>
</dbReference>
<evidence type="ECO:0000313" key="3">
    <source>
        <dbReference type="Proteomes" id="UP001168620"/>
    </source>
</evidence>
<proteinExistence type="predicted"/>
<name>A0ABT8FGX1_9ACTN</name>
<organism evidence="2 3">
    <name type="scientific">Nocardioides oceani</name>
    <dbReference type="NCBI Taxonomy" id="3058369"/>
    <lineage>
        <taxon>Bacteria</taxon>
        <taxon>Bacillati</taxon>
        <taxon>Actinomycetota</taxon>
        <taxon>Actinomycetes</taxon>
        <taxon>Propionibacteriales</taxon>
        <taxon>Nocardioidaceae</taxon>
        <taxon>Nocardioides</taxon>
    </lineage>
</organism>
<comment type="caution">
    <text evidence="2">The sequence shown here is derived from an EMBL/GenBank/DDBJ whole genome shotgun (WGS) entry which is preliminary data.</text>
</comment>
<accession>A0ABT8FGX1</accession>
<gene>
    <name evidence="2" type="ORF">QWY28_13310</name>
</gene>
<dbReference type="Pfam" id="PF06114">
    <property type="entry name" value="Peptidase_M78"/>
    <property type="match status" value="1"/>
</dbReference>
<evidence type="ECO:0000259" key="1">
    <source>
        <dbReference type="Pfam" id="PF06114"/>
    </source>
</evidence>
<feature type="domain" description="IrrE N-terminal-like" evidence="1">
    <location>
        <begin position="36"/>
        <end position="163"/>
    </location>
</feature>
<dbReference type="PANTHER" id="PTHR43236:SF2">
    <property type="entry name" value="BLL0069 PROTEIN"/>
    <property type="match status" value="1"/>
</dbReference>
<dbReference type="EMBL" id="JAUHJQ010000005">
    <property type="protein sequence ID" value="MDN4173933.1"/>
    <property type="molecule type" value="Genomic_DNA"/>
</dbReference>
<dbReference type="InterPro" id="IPR052345">
    <property type="entry name" value="Rad_response_metalloprotease"/>
</dbReference>
<dbReference type="PANTHER" id="PTHR43236">
    <property type="entry name" value="ANTITOXIN HIGA1"/>
    <property type="match status" value="1"/>
</dbReference>
<dbReference type="Gene3D" id="1.10.10.2910">
    <property type="match status" value="1"/>
</dbReference>
<dbReference type="InterPro" id="IPR010359">
    <property type="entry name" value="IrrE_HExxH"/>
</dbReference>
<keyword evidence="3" id="KW-1185">Reference proteome</keyword>
<dbReference type="Proteomes" id="UP001168620">
    <property type="component" value="Unassembled WGS sequence"/>
</dbReference>
<evidence type="ECO:0000313" key="2">
    <source>
        <dbReference type="EMBL" id="MDN4173933.1"/>
    </source>
</evidence>
<reference evidence="2" key="1">
    <citation type="submission" date="2023-06" db="EMBL/GenBank/DDBJ databases">
        <title>Draft genome sequence of Nocardioides sp. SOB77.</title>
        <authorList>
            <person name="Zhang G."/>
        </authorList>
    </citation>
    <scope>NUCLEOTIDE SEQUENCE</scope>
    <source>
        <strain evidence="2">SOB77</strain>
    </source>
</reference>
<protein>
    <submittedName>
        <fullName evidence="2">ImmA/IrrE family metallo-endopeptidase</fullName>
    </submittedName>
</protein>